<evidence type="ECO:0000259" key="1">
    <source>
        <dbReference type="Pfam" id="PF07879"/>
    </source>
</evidence>
<evidence type="ECO:0000313" key="2">
    <source>
        <dbReference type="EMBL" id="HGS06021.1"/>
    </source>
</evidence>
<name>A0A7V4G9V7_9BACT</name>
<feature type="domain" description="PHA accumulation regulator DNA-binding N-terminal" evidence="1">
    <location>
        <begin position="7"/>
        <end position="65"/>
    </location>
</feature>
<gene>
    <name evidence="2" type="ORF">ENT08_09890</name>
</gene>
<dbReference type="InterPro" id="IPR012909">
    <property type="entry name" value="PHA_DNA-bd_N"/>
</dbReference>
<proteinExistence type="predicted"/>
<accession>A0A7V4G9V7</accession>
<dbReference type="EMBL" id="DSXI01000587">
    <property type="protein sequence ID" value="HGS06021.1"/>
    <property type="molecule type" value="Genomic_DNA"/>
</dbReference>
<dbReference type="AlphaFoldDB" id="A0A7V4G9V7"/>
<organism evidence="2">
    <name type="scientific">Desulfobacca acetoxidans</name>
    <dbReference type="NCBI Taxonomy" id="60893"/>
    <lineage>
        <taxon>Bacteria</taxon>
        <taxon>Pseudomonadati</taxon>
        <taxon>Thermodesulfobacteriota</taxon>
        <taxon>Desulfobaccia</taxon>
        <taxon>Desulfobaccales</taxon>
        <taxon>Desulfobaccaceae</taxon>
        <taxon>Desulfobacca</taxon>
    </lineage>
</organism>
<dbReference type="Pfam" id="PF07879">
    <property type="entry name" value="PHB_acc_N"/>
    <property type="match status" value="1"/>
</dbReference>
<sequence>MADKVKLKKYANRRLYDTANSVFVSLSQVADLVKQGREIEIRDDRTGEDVTAFILTQIVLEEVKRKTLLLPVSLLSLLIRYGDNVLSEFFDRYLEQTLRNYLAYKSTVDEQFQKWLELGQDFSQLTQKAMSNLTPFPAWGEFFSRLTPKKGPEGGEGEG</sequence>
<comment type="caution">
    <text evidence="2">The sequence shown here is derived from an EMBL/GenBank/DDBJ whole genome shotgun (WGS) entry which is preliminary data.</text>
</comment>
<protein>
    <submittedName>
        <fullName evidence="2">Transcriptional regulator</fullName>
    </submittedName>
</protein>
<reference evidence="2" key="1">
    <citation type="journal article" date="2020" name="mSystems">
        <title>Genome- and Community-Level Interaction Insights into Carbon Utilization and Element Cycling Functions of Hydrothermarchaeota in Hydrothermal Sediment.</title>
        <authorList>
            <person name="Zhou Z."/>
            <person name="Liu Y."/>
            <person name="Xu W."/>
            <person name="Pan J."/>
            <person name="Luo Z.H."/>
            <person name="Li M."/>
        </authorList>
    </citation>
    <scope>NUCLEOTIDE SEQUENCE [LARGE SCALE GENOMIC DNA]</scope>
    <source>
        <strain evidence="2">SpSt-548</strain>
    </source>
</reference>